<gene>
    <name evidence="4" type="ORF">RM544_05905</name>
</gene>
<feature type="chain" id="PRO_5043611635" evidence="2">
    <location>
        <begin position="24"/>
        <end position="386"/>
    </location>
</feature>
<feature type="signal peptide" evidence="2">
    <location>
        <begin position="1"/>
        <end position="23"/>
    </location>
</feature>
<evidence type="ECO:0000256" key="1">
    <source>
        <dbReference type="SAM" id="MobiDB-lite"/>
    </source>
</evidence>
<dbReference type="AlphaFoldDB" id="A0AAW8QY32"/>
<sequence length="386" mass="43089">MFKRLFEVSVLTVLLTVSGSLIAQQGNTLNYAKYSEFTENSQLEMDFSVVDQLMHAGVMNMGPSTRAFARPVPPSTGTRLTQTVDRATENEANRFFYESLKKDQEKILRLRKELEAIPSVTPLNQFTQEAQLAYWLNLYNVTLINEVALLYPMNSLRPVLTGEDSILERKLLSVDGVQLSLNDIHYRVLPALYPDSTLYIYGLHQGIKGSPNIRTKAFTASNVIQNLKSNAAEFVNSNRGTQFNSGKGVVRVSSFYERNAHLFPGFNQALKSHLLQFANASIRELIENASSFKADISNWRINDLYGSIRRRDIGLYVANGGGTRMATGTEMSPAQKNELISLMRVRAVNFGGGSVTVTDLDPRKEAEARARAEAEAKKQESDKDSN</sequence>
<protein>
    <submittedName>
        <fullName evidence="4">DUF547 domain-containing protein</fullName>
    </submittedName>
</protein>
<reference evidence="4 5" key="1">
    <citation type="submission" date="2023-09" db="EMBL/GenBank/DDBJ databases">
        <authorList>
            <person name="Rey-Velasco X."/>
        </authorList>
    </citation>
    <scope>NUCLEOTIDE SEQUENCE [LARGE SCALE GENOMIC DNA]</scope>
    <source>
        <strain evidence="4 5">W409</strain>
    </source>
</reference>
<dbReference type="Pfam" id="PF04784">
    <property type="entry name" value="DUF547"/>
    <property type="match status" value="1"/>
</dbReference>
<dbReference type="EMBL" id="JAVRIE010000002">
    <property type="protein sequence ID" value="MDT0582063.1"/>
    <property type="molecule type" value="Genomic_DNA"/>
</dbReference>
<keyword evidence="5" id="KW-1185">Reference proteome</keyword>
<keyword evidence="2" id="KW-0732">Signal</keyword>
<comment type="caution">
    <text evidence="4">The sequence shown here is derived from an EMBL/GenBank/DDBJ whole genome shotgun (WGS) entry which is preliminary data.</text>
</comment>
<organism evidence="4 5">
    <name type="scientific">Brumicola blandensis</name>
    <dbReference type="NCBI Taxonomy" id="3075611"/>
    <lineage>
        <taxon>Bacteria</taxon>
        <taxon>Pseudomonadati</taxon>
        <taxon>Pseudomonadota</taxon>
        <taxon>Gammaproteobacteria</taxon>
        <taxon>Alteromonadales</taxon>
        <taxon>Alteromonadaceae</taxon>
        <taxon>Brumicola</taxon>
    </lineage>
</organism>
<dbReference type="Proteomes" id="UP001249020">
    <property type="component" value="Unassembled WGS sequence"/>
</dbReference>
<name>A0AAW8QY32_9ALTE</name>
<dbReference type="RefSeq" id="WP_311360847.1">
    <property type="nucleotide sequence ID" value="NZ_JAVRIE010000002.1"/>
</dbReference>
<feature type="domain" description="DUF547" evidence="3">
    <location>
        <begin position="124"/>
        <end position="235"/>
    </location>
</feature>
<evidence type="ECO:0000313" key="5">
    <source>
        <dbReference type="Proteomes" id="UP001249020"/>
    </source>
</evidence>
<accession>A0AAW8QY32</accession>
<proteinExistence type="predicted"/>
<dbReference type="InterPro" id="IPR006869">
    <property type="entry name" value="DUF547"/>
</dbReference>
<evidence type="ECO:0000259" key="3">
    <source>
        <dbReference type="Pfam" id="PF04784"/>
    </source>
</evidence>
<evidence type="ECO:0000313" key="4">
    <source>
        <dbReference type="EMBL" id="MDT0582063.1"/>
    </source>
</evidence>
<feature type="region of interest" description="Disordered" evidence="1">
    <location>
        <begin position="361"/>
        <end position="386"/>
    </location>
</feature>
<evidence type="ECO:0000256" key="2">
    <source>
        <dbReference type="SAM" id="SignalP"/>
    </source>
</evidence>